<organism evidence="2 3">
    <name type="scientific">Roseivirga spongicola</name>
    <dbReference type="NCBI Taxonomy" id="333140"/>
    <lineage>
        <taxon>Bacteria</taxon>
        <taxon>Pseudomonadati</taxon>
        <taxon>Bacteroidota</taxon>
        <taxon>Cytophagia</taxon>
        <taxon>Cytophagales</taxon>
        <taxon>Roseivirgaceae</taxon>
        <taxon>Roseivirga</taxon>
    </lineage>
</organism>
<evidence type="ECO:0008006" key="4">
    <source>
        <dbReference type="Google" id="ProtNLM"/>
    </source>
</evidence>
<dbReference type="Proteomes" id="UP000075606">
    <property type="component" value="Unassembled WGS sequence"/>
</dbReference>
<dbReference type="AlphaFoldDB" id="A0A150WZJ9"/>
<dbReference type="RefSeq" id="WP_068224890.1">
    <property type="nucleotide sequence ID" value="NZ_CP139724.1"/>
</dbReference>
<dbReference type="EMBL" id="LRPC01000031">
    <property type="protein sequence ID" value="KYG71846.1"/>
    <property type="molecule type" value="Genomic_DNA"/>
</dbReference>
<accession>A0A150WZJ9</accession>
<name>A0A150WZJ9_9BACT</name>
<protein>
    <recommendedName>
        <fullName evidence="4">Plasmid stabilization protein</fullName>
    </recommendedName>
</protein>
<reference evidence="2 3" key="1">
    <citation type="submission" date="2016-01" db="EMBL/GenBank/DDBJ databases">
        <title>Genome sequencing of Roseivirga spongicola UST030701-084.</title>
        <authorList>
            <person name="Selvaratnam C."/>
            <person name="Thevarajoo S."/>
            <person name="Goh K.M."/>
            <person name="Ee R."/>
            <person name="Chan K.-G."/>
            <person name="Chong C.S."/>
        </authorList>
    </citation>
    <scope>NUCLEOTIDE SEQUENCE [LARGE SCALE GENOMIC DNA]</scope>
    <source>
        <strain evidence="2 3">UST030701-084</strain>
    </source>
</reference>
<dbReference type="STRING" id="333140.AWW68_17675"/>
<dbReference type="Gene3D" id="3.30.2310.20">
    <property type="entry name" value="RelE-like"/>
    <property type="match status" value="1"/>
</dbReference>
<evidence type="ECO:0000313" key="3">
    <source>
        <dbReference type="Proteomes" id="UP000075606"/>
    </source>
</evidence>
<dbReference type="InterPro" id="IPR035093">
    <property type="entry name" value="RelE/ParE_toxin_dom_sf"/>
</dbReference>
<gene>
    <name evidence="2" type="ORF">AWW68_17675</name>
</gene>
<evidence type="ECO:0000256" key="1">
    <source>
        <dbReference type="ARBA" id="ARBA00022649"/>
    </source>
</evidence>
<comment type="caution">
    <text evidence="2">The sequence shown here is derived from an EMBL/GenBank/DDBJ whole genome shotgun (WGS) entry which is preliminary data.</text>
</comment>
<dbReference type="InterPro" id="IPR007712">
    <property type="entry name" value="RelE/ParE_toxin"/>
</dbReference>
<keyword evidence="3" id="KW-1185">Reference proteome</keyword>
<dbReference type="OrthoDB" id="5574284at2"/>
<proteinExistence type="predicted"/>
<sequence>MKVKWTYTAKKSLNQVYEFLIDVWGNHVADHFLQLVDARISSLAKRPEIGKKHLNRDFRSILIHKHIRLFYHIGNSEIVLLTFWDNRQDPVRFSEALIKKKP</sequence>
<evidence type="ECO:0000313" key="2">
    <source>
        <dbReference type="EMBL" id="KYG71846.1"/>
    </source>
</evidence>
<dbReference type="Pfam" id="PF05016">
    <property type="entry name" value="ParE_toxin"/>
    <property type="match status" value="1"/>
</dbReference>
<keyword evidence="1" id="KW-1277">Toxin-antitoxin system</keyword>